<dbReference type="AlphaFoldDB" id="A0A6I4WK41"/>
<dbReference type="RefSeq" id="WP_161105147.1">
    <property type="nucleotide sequence ID" value="NZ_WUTW01000005.1"/>
</dbReference>
<gene>
    <name evidence="1" type="ORF">GQ466_23470</name>
</gene>
<dbReference type="OrthoDB" id="3504495at2"/>
<protein>
    <recommendedName>
        <fullName evidence="3">Transcriptional regulator</fullName>
    </recommendedName>
</protein>
<organism evidence="1 2">
    <name type="scientific">Actinomadura rayongensis</name>
    <dbReference type="NCBI Taxonomy" id="1429076"/>
    <lineage>
        <taxon>Bacteria</taxon>
        <taxon>Bacillati</taxon>
        <taxon>Actinomycetota</taxon>
        <taxon>Actinomycetes</taxon>
        <taxon>Streptosporangiales</taxon>
        <taxon>Thermomonosporaceae</taxon>
        <taxon>Actinomadura</taxon>
    </lineage>
</organism>
<name>A0A6I4WK41_9ACTN</name>
<keyword evidence="2" id="KW-1185">Reference proteome</keyword>
<evidence type="ECO:0000313" key="1">
    <source>
        <dbReference type="EMBL" id="MXQ66982.1"/>
    </source>
</evidence>
<reference evidence="1 2" key="1">
    <citation type="submission" date="2019-12" db="EMBL/GenBank/DDBJ databases">
        <title>Nocardia macrotermitis sp. nov. and Nocardia aurantia sp. nov., isolated from the gut of the fungus growing-termite Macrotermes natalensis.</title>
        <authorList>
            <person name="Christine B."/>
            <person name="Rene B."/>
        </authorList>
    </citation>
    <scope>NUCLEOTIDE SEQUENCE [LARGE SCALE GENOMIC DNA]</scope>
    <source>
        <strain evidence="1 2">DSM 102126</strain>
    </source>
</reference>
<dbReference type="Proteomes" id="UP000431901">
    <property type="component" value="Unassembled WGS sequence"/>
</dbReference>
<evidence type="ECO:0000313" key="2">
    <source>
        <dbReference type="Proteomes" id="UP000431901"/>
    </source>
</evidence>
<dbReference type="EMBL" id="WUTW01000005">
    <property type="protein sequence ID" value="MXQ66982.1"/>
    <property type="molecule type" value="Genomic_DNA"/>
</dbReference>
<accession>A0A6I4WK41</accession>
<sequence length="191" mass="20441">MEQTTLGYPRAYRSVSAFALLGPAYGTMNVLVELAPDAGEHRNRIVSMIGQMGGLIGVMLTLDVGDHEAAKHCLSIAARAAQQIGDPELMAFTLGCRAFHAAYSGDDLACERLVDAATVHTAHIDLAEGFIRDRSLDNGAAHTIDALMIVASTRHADSLRRVEALYDIVKATRTPAVRSLGEKLIELKATA</sequence>
<comment type="caution">
    <text evidence="1">The sequence shown here is derived from an EMBL/GenBank/DDBJ whole genome shotgun (WGS) entry which is preliminary data.</text>
</comment>
<proteinExistence type="predicted"/>
<evidence type="ECO:0008006" key="3">
    <source>
        <dbReference type="Google" id="ProtNLM"/>
    </source>
</evidence>